<feature type="non-terminal residue" evidence="2">
    <location>
        <position position="143"/>
    </location>
</feature>
<name>A0A9N9P7N5_9GLOM</name>
<evidence type="ECO:0000256" key="1">
    <source>
        <dbReference type="SAM" id="MobiDB-lite"/>
    </source>
</evidence>
<evidence type="ECO:0000313" key="2">
    <source>
        <dbReference type="EMBL" id="CAG8791147.1"/>
    </source>
</evidence>
<feature type="compositionally biased region" description="Polar residues" evidence="1">
    <location>
        <begin position="40"/>
        <end position="74"/>
    </location>
</feature>
<accession>A0A9N9P7N5</accession>
<feature type="non-terminal residue" evidence="2">
    <location>
        <position position="1"/>
    </location>
</feature>
<protein>
    <submittedName>
        <fullName evidence="2">18274_t:CDS:1</fullName>
    </submittedName>
</protein>
<comment type="caution">
    <text evidence="2">The sequence shown here is derived from an EMBL/GenBank/DDBJ whole genome shotgun (WGS) entry which is preliminary data.</text>
</comment>
<feature type="region of interest" description="Disordered" evidence="1">
    <location>
        <begin position="1"/>
        <end position="115"/>
    </location>
</feature>
<dbReference type="Proteomes" id="UP000789342">
    <property type="component" value="Unassembled WGS sequence"/>
</dbReference>
<keyword evidence="3" id="KW-1185">Reference proteome</keyword>
<organism evidence="2 3">
    <name type="scientific">Acaulospora morrowiae</name>
    <dbReference type="NCBI Taxonomy" id="94023"/>
    <lineage>
        <taxon>Eukaryota</taxon>
        <taxon>Fungi</taxon>
        <taxon>Fungi incertae sedis</taxon>
        <taxon>Mucoromycota</taxon>
        <taxon>Glomeromycotina</taxon>
        <taxon>Glomeromycetes</taxon>
        <taxon>Diversisporales</taxon>
        <taxon>Acaulosporaceae</taxon>
        <taxon>Acaulospora</taxon>
    </lineage>
</organism>
<evidence type="ECO:0000313" key="3">
    <source>
        <dbReference type="Proteomes" id="UP000789342"/>
    </source>
</evidence>
<feature type="compositionally biased region" description="Polar residues" evidence="1">
    <location>
        <begin position="1"/>
        <end position="16"/>
    </location>
</feature>
<gene>
    <name evidence="2" type="ORF">AMORRO_LOCUS18156</name>
</gene>
<reference evidence="2" key="1">
    <citation type="submission" date="2021-06" db="EMBL/GenBank/DDBJ databases">
        <authorList>
            <person name="Kallberg Y."/>
            <person name="Tangrot J."/>
            <person name="Rosling A."/>
        </authorList>
    </citation>
    <scope>NUCLEOTIDE SEQUENCE</scope>
    <source>
        <strain evidence="2">CL551</strain>
    </source>
</reference>
<feature type="compositionally biased region" description="Basic and acidic residues" evidence="1">
    <location>
        <begin position="17"/>
        <end position="39"/>
    </location>
</feature>
<feature type="compositionally biased region" description="Low complexity" evidence="1">
    <location>
        <begin position="94"/>
        <end position="115"/>
    </location>
</feature>
<sequence>LPSTIMDSLSRNTSDNEQSKETSDESKKQPESKPLENKPDSSASSRSDDLNASSAPEASGTSTIVPPSENQQQKTDLDGSPPTTWLDNLAGSRPPTTNLDPITITTTTNASNSPASLNIEHFDFKDHEIGTPTVEDNISQMPF</sequence>
<proteinExistence type="predicted"/>
<dbReference type="AlphaFoldDB" id="A0A9N9P7N5"/>
<dbReference type="EMBL" id="CAJVPV010061660">
    <property type="protein sequence ID" value="CAG8791147.1"/>
    <property type="molecule type" value="Genomic_DNA"/>
</dbReference>